<keyword evidence="3" id="KW-1185">Reference proteome</keyword>
<name>A0ABW0AM73_9ACTN</name>
<comment type="caution">
    <text evidence="2">The sequence shown here is derived from an EMBL/GenBank/DDBJ whole genome shotgun (WGS) entry which is preliminary data.</text>
</comment>
<evidence type="ECO:0000313" key="3">
    <source>
        <dbReference type="Proteomes" id="UP001596160"/>
    </source>
</evidence>
<organism evidence="2 3">
    <name type="scientific">Streptomyces amakusaensis</name>
    <dbReference type="NCBI Taxonomy" id="67271"/>
    <lineage>
        <taxon>Bacteria</taxon>
        <taxon>Bacillati</taxon>
        <taxon>Actinomycetota</taxon>
        <taxon>Actinomycetes</taxon>
        <taxon>Kitasatosporales</taxon>
        <taxon>Streptomycetaceae</taxon>
        <taxon>Streptomyces</taxon>
    </lineage>
</organism>
<reference evidence="3" key="1">
    <citation type="journal article" date="2019" name="Int. J. Syst. Evol. Microbiol.">
        <title>The Global Catalogue of Microorganisms (GCM) 10K type strain sequencing project: providing services to taxonomists for standard genome sequencing and annotation.</title>
        <authorList>
            <consortium name="The Broad Institute Genomics Platform"/>
            <consortium name="The Broad Institute Genome Sequencing Center for Infectious Disease"/>
            <person name="Wu L."/>
            <person name="Ma J."/>
        </authorList>
    </citation>
    <scope>NUCLEOTIDE SEQUENCE [LARGE SCALE GENOMIC DNA]</scope>
    <source>
        <strain evidence="3">PCU 266</strain>
    </source>
</reference>
<feature type="region of interest" description="Disordered" evidence="1">
    <location>
        <begin position="108"/>
        <end position="128"/>
    </location>
</feature>
<dbReference type="Proteomes" id="UP001596160">
    <property type="component" value="Unassembled WGS sequence"/>
</dbReference>
<gene>
    <name evidence="2" type="ORF">ACFPRH_20180</name>
</gene>
<proteinExistence type="predicted"/>
<accession>A0ABW0AM73</accession>
<protein>
    <submittedName>
        <fullName evidence="2">Uncharacterized protein</fullName>
    </submittedName>
</protein>
<dbReference type="RefSeq" id="WP_381734427.1">
    <property type="nucleotide sequence ID" value="NZ_BAAASB010000014.1"/>
</dbReference>
<sequence>MSVTDRPSSQDTALTEAFGAPVRRLYATATAPGASAALRRALELRSFLVLAEEQVARVRDRVHAAMDPSRDQGTLSADALRMDAEWLQAALEARAGYRTALDSCCAPCPGPARRPVPRRFSSTSRGSP</sequence>
<evidence type="ECO:0000313" key="2">
    <source>
        <dbReference type="EMBL" id="MFC5154056.1"/>
    </source>
</evidence>
<evidence type="ECO:0000256" key="1">
    <source>
        <dbReference type="SAM" id="MobiDB-lite"/>
    </source>
</evidence>
<dbReference type="EMBL" id="JBHSKP010000013">
    <property type="protein sequence ID" value="MFC5154056.1"/>
    <property type="molecule type" value="Genomic_DNA"/>
</dbReference>